<comment type="caution">
    <text evidence="1">The sequence shown here is derived from an EMBL/GenBank/DDBJ whole genome shotgun (WGS) entry which is preliminary data.</text>
</comment>
<keyword evidence="2" id="KW-1185">Reference proteome</keyword>
<dbReference type="AlphaFoldDB" id="A0A2Z6QNL4"/>
<dbReference type="Proteomes" id="UP000247702">
    <property type="component" value="Unassembled WGS sequence"/>
</dbReference>
<name>A0A2Z6QNL4_9GLOM</name>
<reference evidence="1 2" key="1">
    <citation type="submission" date="2017-11" db="EMBL/GenBank/DDBJ databases">
        <title>The genome of Rhizophagus clarus HR1 reveals common genetic basis of auxotrophy among arbuscular mycorrhizal fungi.</title>
        <authorList>
            <person name="Kobayashi Y."/>
        </authorList>
    </citation>
    <scope>NUCLEOTIDE SEQUENCE [LARGE SCALE GENOMIC DNA]</scope>
    <source>
        <strain evidence="1 2">HR1</strain>
    </source>
</reference>
<evidence type="ECO:0000313" key="2">
    <source>
        <dbReference type="Proteomes" id="UP000247702"/>
    </source>
</evidence>
<gene>
    <name evidence="1" type="ORF">RclHR1_13870002</name>
</gene>
<organism evidence="1 2">
    <name type="scientific">Rhizophagus clarus</name>
    <dbReference type="NCBI Taxonomy" id="94130"/>
    <lineage>
        <taxon>Eukaryota</taxon>
        <taxon>Fungi</taxon>
        <taxon>Fungi incertae sedis</taxon>
        <taxon>Mucoromycota</taxon>
        <taxon>Glomeromycotina</taxon>
        <taxon>Glomeromycetes</taxon>
        <taxon>Glomerales</taxon>
        <taxon>Glomeraceae</taxon>
        <taxon>Rhizophagus</taxon>
    </lineage>
</organism>
<evidence type="ECO:0000313" key="1">
    <source>
        <dbReference type="EMBL" id="GBB87399.1"/>
    </source>
</evidence>
<proteinExistence type="predicted"/>
<accession>A0A2Z6QNL4</accession>
<dbReference type="EMBL" id="BEXD01000432">
    <property type="protein sequence ID" value="GBB87399.1"/>
    <property type="molecule type" value="Genomic_DNA"/>
</dbReference>
<sequence length="66" mass="7818">MGNLVEISNRKISQVNKLNLELRENGFQPLLQKPRNSRRYMTIIVQTEYVSKKKINDPSSYYEQSE</sequence>
<protein>
    <submittedName>
        <fullName evidence="1">Uncharacterized protein</fullName>
    </submittedName>
</protein>